<dbReference type="RefSeq" id="WP_276235989.1">
    <property type="nucleotide sequence ID" value="NZ_CP119802.1"/>
</dbReference>
<dbReference type="Gene3D" id="2.60.120.260">
    <property type="entry name" value="Galactose-binding domain-like"/>
    <property type="match status" value="1"/>
</dbReference>
<dbReference type="EMBL" id="JBHTAP010000001">
    <property type="protein sequence ID" value="MFC7234969.1"/>
    <property type="molecule type" value="Genomic_DNA"/>
</dbReference>
<name>A0ABD5ZP24_9EURY</name>
<protein>
    <recommendedName>
        <fullName evidence="3">Carbohydrate binding module (Family 6)</fullName>
    </recommendedName>
</protein>
<dbReference type="SUPFAM" id="SSF49785">
    <property type="entry name" value="Galactose-binding domain-like"/>
    <property type="match status" value="1"/>
</dbReference>
<dbReference type="InterPro" id="IPR008979">
    <property type="entry name" value="Galactose-bd-like_sf"/>
</dbReference>
<organism evidence="1 2">
    <name type="scientific">Halosegnis marinus</name>
    <dbReference type="NCBI Taxonomy" id="3034023"/>
    <lineage>
        <taxon>Archaea</taxon>
        <taxon>Methanobacteriati</taxon>
        <taxon>Methanobacteriota</taxon>
        <taxon>Stenosarchaea group</taxon>
        <taxon>Halobacteria</taxon>
        <taxon>Halobacteriales</taxon>
        <taxon>Natronomonadaceae</taxon>
        <taxon>Halosegnis</taxon>
    </lineage>
</organism>
<evidence type="ECO:0000313" key="1">
    <source>
        <dbReference type="EMBL" id="MFC7234969.1"/>
    </source>
</evidence>
<dbReference type="Pfam" id="PF24108">
    <property type="entry name" value="DUF7383"/>
    <property type="match status" value="1"/>
</dbReference>
<dbReference type="InterPro" id="IPR055807">
    <property type="entry name" value="DUF7383"/>
</dbReference>
<comment type="caution">
    <text evidence="1">The sequence shown here is derived from an EMBL/GenBank/DDBJ whole genome shotgun (WGS) entry which is preliminary data.</text>
</comment>
<reference evidence="1 2" key="1">
    <citation type="journal article" date="2019" name="Int. J. Syst. Evol. Microbiol.">
        <title>The Global Catalogue of Microorganisms (GCM) 10K type strain sequencing project: providing services to taxonomists for standard genome sequencing and annotation.</title>
        <authorList>
            <consortium name="The Broad Institute Genomics Platform"/>
            <consortium name="The Broad Institute Genome Sequencing Center for Infectious Disease"/>
            <person name="Wu L."/>
            <person name="Ma J."/>
        </authorList>
    </citation>
    <scope>NUCLEOTIDE SEQUENCE [LARGE SCALE GENOMIC DNA]</scope>
    <source>
        <strain evidence="1 2">DT85</strain>
    </source>
</reference>
<proteinExistence type="predicted"/>
<keyword evidence="2" id="KW-1185">Reference proteome</keyword>
<dbReference type="AlphaFoldDB" id="A0ABD5ZP24"/>
<sequence>MSRRTVHALVEFGELLGPHEEALDVPWAEFAGDRSSEVVFEVGTDDAADAYLQIQAYDVGTYDHEVLLNGEPLSGFDLPPADGWQSWTDAVTGAELREGENTLRVRRDEESRDAFVVGSVVVNWTEPV</sequence>
<gene>
    <name evidence="1" type="ORF">ACFQJ4_06495</name>
</gene>
<dbReference type="Proteomes" id="UP001596398">
    <property type="component" value="Unassembled WGS sequence"/>
</dbReference>
<evidence type="ECO:0000313" key="2">
    <source>
        <dbReference type="Proteomes" id="UP001596398"/>
    </source>
</evidence>
<evidence type="ECO:0008006" key="3">
    <source>
        <dbReference type="Google" id="ProtNLM"/>
    </source>
</evidence>
<dbReference type="GeneID" id="79266642"/>
<accession>A0ABD5ZP24</accession>